<dbReference type="PANTHER" id="PTHR12147:SF22">
    <property type="entry name" value="ENDOPLASMIC RETICULUM METALLOPEPTIDASE 1"/>
    <property type="match status" value="1"/>
</dbReference>
<proteinExistence type="inferred from homology"/>
<name>A0A2X0MQG7_9BASI</name>
<dbReference type="GO" id="GO:0005789">
    <property type="term" value="C:endoplasmic reticulum membrane"/>
    <property type="evidence" value="ECO:0007669"/>
    <property type="project" value="UniProtKB-SubCell"/>
</dbReference>
<feature type="domain" description="Peptidase M28" evidence="16">
    <location>
        <begin position="272"/>
        <end position="404"/>
    </location>
</feature>
<evidence type="ECO:0000256" key="10">
    <source>
        <dbReference type="ARBA" id="ARBA00022989"/>
    </source>
</evidence>
<comment type="cofactor">
    <cofactor evidence="1">
        <name>Zn(2+)</name>
        <dbReference type="ChEBI" id="CHEBI:29105"/>
    </cofactor>
</comment>
<keyword evidence="12 15" id="KW-0472">Membrane</keyword>
<accession>A0A2X0MQG7</accession>
<evidence type="ECO:0000256" key="14">
    <source>
        <dbReference type="RuleBase" id="RU361240"/>
    </source>
</evidence>
<evidence type="ECO:0000313" key="18">
    <source>
        <dbReference type="Proteomes" id="UP000249723"/>
    </source>
</evidence>
<evidence type="ECO:0000256" key="15">
    <source>
        <dbReference type="SAM" id="Phobius"/>
    </source>
</evidence>
<evidence type="ECO:0000256" key="4">
    <source>
        <dbReference type="ARBA" id="ARBA00022670"/>
    </source>
</evidence>
<evidence type="ECO:0000256" key="8">
    <source>
        <dbReference type="ARBA" id="ARBA00022824"/>
    </source>
</evidence>
<dbReference type="SUPFAM" id="SSF53187">
    <property type="entry name" value="Zn-dependent exopeptidases"/>
    <property type="match status" value="1"/>
</dbReference>
<evidence type="ECO:0000256" key="5">
    <source>
        <dbReference type="ARBA" id="ARBA00022692"/>
    </source>
</evidence>
<dbReference type="Pfam" id="PF04389">
    <property type="entry name" value="Peptidase_M28"/>
    <property type="match status" value="2"/>
</dbReference>
<keyword evidence="13" id="KW-0325">Glycoprotein</keyword>
<keyword evidence="4 14" id="KW-0645">Protease</keyword>
<evidence type="ECO:0000256" key="1">
    <source>
        <dbReference type="ARBA" id="ARBA00001947"/>
    </source>
</evidence>
<gene>
    <name evidence="17" type="ORF">BZ3500_MVSOF-1268-A1-R1_CHR1-3G01827</name>
</gene>
<feature type="transmembrane region" description="Helical" evidence="15">
    <location>
        <begin position="502"/>
        <end position="531"/>
    </location>
</feature>
<feature type="transmembrane region" description="Helical" evidence="15">
    <location>
        <begin position="729"/>
        <end position="749"/>
    </location>
</feature>
<evidence type="ECO:0000259" key="16">
    <source>
        <dbReference type="Pfam" id="PF04389"/>
    </source>
</evidence>
<dbReference type="AlphaFoldDB" id="A0A2X0MQG7"/>
<dbReference type="InterPro" id="IPR007484">
    <property type="entry name" value="Peptidase_M28"/>
</dbReference>
<keyword evidence="5 15" id="KW-0812">Transmembrane</keyword>
<evidence type="ECO:0000256" key="6">
    <source>
        <dbReference type="ARBA" id="ARBA00022723"/>
    </source>
</evidence>
<keyword evidence="8" id="KW-0256">Endoplasmic reticulum</keyword>
<dbReference type="GO" id="GO:0008235">
    <property type="term" value="F:metalloexopeptidase activity"/>
    <property type="evidence" value="ECO:0007669"/>
    <property type="project" value="InterPro"/>
</dbReference>
<evidence type="ECO:0000256" key="12">
    <source>
        <dbReference type="ARBA" id="ARBA00023136"/>
    </source>
</evidence>
<keyword evidence="6 14" id="KW-0479">Metal-binding</keyword>
<feature type="domain" description="Peptidase M28" evidence="16">
    <location>
        <begin position="188"/>
        <end position="250"/>
    </location>
</feature>
<dbReference type="EMBL" id="FMWP01000014">
    <property type="protein sequence ID" value="SCZ90186.1"/>
    <property type="molecule type" value="Genomic_DNA"/>
</dbReference>
<dbReference type="OrthoDB" id="76293at2759"/>
<dbReference type="STRING" id="289078.A0A2X0MQG7"/>
<protein>
    <recommendedName>
        <fullName evidence="14">Peptide hydrolase</fullName>
        <ecNumber evidence="14">3.4.-.-</ecNumber>
    </recommendedName>
</protein>
<dbReference type="GO" id="GO:0006508">
    <property type="term" value="P:proteolysis"/>
    <property type="evidence" value="ECO:0007669"/>
    <property type="project" value="UniProtKB-KW"/>
</dbReference>
<dbReference type="Gene3D" id="3.40.630.10">
    <property type="entry name" value="Zn peptidases"/>
    <property type="match status" value="1"/>
</dbReference>
<comment type="similarity">
    <text evidence="3 14">Belongs to the peptidase M28 family.</text>
</comment>
<keyword evidence="9 14" id="KW-0862">Zinc</keyword>
<dbReference type="GO" id="GO:0046872">
    <property type="term" value="F:metal ion binding"/>
    <property type="evidence" value="ECO:0007669"/>
    <property type="project" value="UniProtKB-KW"/>
</dbReference>
<evidence type="ECO:0000256" key="3">
    <source>
        <dbReference type="ARBA" id="ARBA00010918"/>
    </source>
</evidence>
<feature type="transmembrane region" description="Helical" evidence="15">
    <location>
        <begin position="468"/>
        <end position="490"/>
    </location>
</feature>
<sequence>MSNNGHPSIKGILKHRPQLGTEFEVDHNPSSEPVAAGAGAPGARASASRVPLQHRRWGFLPSAAVLLPLLVSLAYLSTRVHYTLPTPNPSLFAADGKTPLFSETRGMDIIRALATHPDGEPRYRIVGTEEMVETERWVLDEVHRIRDDVVARMQGHPVQIETWHQLSWEHLFDFMDKKVWKKYFDIGNVIVRLSDGTAASKKNAVLVNAHTDSTLPSPGAADDLIGVAAMLEALRVMALTPRRLSNSVIFRQCSIFGSCARGAERLMRWWCVRAVFNGGEESLQDASHLFITQHPLKDSVRAVINLEACGVGGPEIVFQATSEEMIKALSKTPRPYGTTLASEIFQTGLILSDTDFRQFVEYGNLTGLDMALVQNSYLYHTRLDVPELIEPGALQHMGENTLALLEYLTSNETALGNSLTAKKLPKMKSAADTIFFSSMGGKIFIMYSRAQGALLERRSILCSSITDSYILCPYLATAIYASLATLAFIVVSDRLVRQRKRLYLLTTAGVGLSLLAAILGSNLAAAATSIVMGKTMTWLVKASGNLRSRSRCPNEAPSIRRFSNESFAVYLFGPPAALAVCLLQRSIAKRVRTHGASPALEAHESSLLEHATLMGQLIYSTVILCLGHALGVGSSYLYAVAMVSNLTALVVNDYVLTSGPEREVHLATYFFQQVLGLVLGVEGLVSFLDIFVPLTGRLGADAPVDFIIASLTAAVGFLALPVASPASNAAVVLTFITAASLGWFTRPASSPYDRLHPKRLLVLHMENTTTTPPRFDLHVASVDGAPFQDLLVEATKGLTASNKVPEALRAHDHSTDWDIIFPVSQFLTTYKVPLPPTEASYVSPFAETFTVKAIRSSLNSISRTRSLEIEMLHPGLIWPVIAFDADVVSWDLPEPPARGVIRHHVKSVAGYGVTRFVLSLVVYLDEETFGAVMREQQRAKGQRGDASRSDAVKARLRIDYSALDSKGMYPSSIRHAGLKEKPGMRFFETFEQQLPEYVDAMLLSAVAGVAYV</sequence>
<dbReference type="EC" id="3.4.-.-" evidence="14"/>
<dbReference type="FunFam" id="3.40.630.10:FF:000008">
    <property type="entry name" value="Endoplasmic reticulum metallopeptidase 1"/>
    <property type="match status" value="1"/>
</dbReference>
<dbReference type="CDD" id="cd03875">
    <property type="entry name" value="M28_Fxna_like"/>
    <property type="match status" value="1"/>
</dbReference>
<feature type="transmembrane region" description="Helical" evidence="15">
    <location>
        <begin position="670"/>
        <end position="692"/>
    </location>
</feature>
<evidence type="ECO:0000256" key="11">
    <source>
        <dbReference type="ARBA" id="ARBA00023049"/>
    </source>
</evidence>
<keyword evidence="7 14" id="KW-0378">Hydrolase</keyword>
<evidence type="ECO:0000256" key="13">
    <source>
        <dbReference type="ARBA" id="ARBA00023180"/>
    </source>
</evidence>
<reference evidence="18" key="1">
    <citation type="submission" date="2016-10" db="EMBL/GenBank/DDBJ databases">
        <authorList>
            <person name="Jeantristanb JTB J.-T."/>
            <person name="Ricardo R."/>
        </authorList>
    </citation>
    <scope>NUCLEOTIDE SEQUENCE [LARGE SCALE GENOMIC DNA]</scope>
</reference>
<dbReference type="InterPro" id="IPR045175">
    <property type="entry name" value="M28_fam"/>
</dbReference>
<evidence type="ECO:0000256" key="7">
    <source>
        <dbReference type="ARBA" id="ARBA00022801"/>
    </source>
</evidence>
<feature type="transmembrane region" description="Helical" evidence="15">
    <location>
        <begin position="617"/>
        <end position="639"/>
    </location>
</feature>
<keyword evidence="18" id="KW-1185">Reference proteome</keyword>
<evidence type="ECO:0000256" key="2">
    <source>
        <dbReference type="ARBA" id="ARBA00004477"/>
    </source>
</evidence>
<dbReference type="PANTHER" id="PTHR12147">
    <property type="entry name" value="METALLOPEPTIDASE M28 FAMILY MEMBER"/>
    <property type="match status" value="1"/>
</dbReference>
<keyword evidence="10 15" id="KW-1133">Transmembrane helix</keyword>
<organism evidence="17 18">
    <name type="scientific">Microbotryum saponariae</name>
    <dbReference type="NCBI Taxonomy" id="289078"/>
    <lineage>
        <taxon>Eukaryota</taxon>
        <taxon>Fungi</taxon>
        <taxon>Dikarya</taxon>
        <taxon>Basidiomycota</taxon>
        <taxon>Pucciniomycotina</taxon>
        <taxon>Microbotryomycetes</taxon>
        <taxon>Microbotryales</taxon>
        <taxon>Microbotryaceae</taxon>
        <taxon>Microbotryum</taxon>
    </lineage>
</organism>
<evidence type="ECO:0000256" key="9">
    <source>
        <dbReference type="ARBA" id="ARBA00022833"/>
    </source>
</evidence>
<dbReference type="InterPro" id="IPR048024">
    <property type="entry name" value="Fxna-like_M28_dom"/>
</dbReference>
<dbReference type="Proteomes" id="UP000249723">
    <property type="component" value="Unassembled WGS sequence"/>
</dbReference>
<feature type="transmembrane region" description="Helical" evidence="15">
    <location>
        <begin position="704"/>
        <end position="723"/>
    </location>
</feature>
<comment type="subcellular location">
    <subcellularLocation>
        <location evidence="2">Endoplasmic reticulum membrane</location>
        <topology evidence="2">Multi-pass membrane protein</topology>
    </subcellularLocation>
</comment>
<evidence type="ECO:0000313" key="17">
    <source>
        <dbReference type="EMBL" id="SCZ90186.1"/>
    </source>
</evidence>
<keyword evidence="11" id="KW-0482">Metalloprotease</keyword>